<evidence type="ECO:0000313" key="11">
    <source>
        <dbReference type="EMBL" id="BAU50410.1"/>
    </source>
</evidence>
<evidence type="ECO:0000256" key="4">
    <source>
        <dbReference type="ARBA" id="ARBA00022519"/>
    </source>
</evidence>
<evidence type="ECO:0000256" key="3">
    <source>
        <dbReference type="ARBA" id="ARBA00022475"/>
    </source>
</evidence>
<reference evidence="11 12" key="1">
    <citation type="submission" date="2015-08" db="EMBL/GenBank/DDBJ databases">
        <title>Complete genome sequence of Sulfurifustis variabilis.</title>
        <authorList>
            <person name="Miura A."/>
            <person name="Kojima H."/>
            <person name="Fukui M."/>
        </authorList>
    </citation>
    <scope>NUCLEOTIDE SEQUENCE [LARGE SCALE GENOMIC DNA]</scope>
    <source>
        <strain evidence="12">skN76</strain>
    </source>
</reference>
<keyword evidence="12" id="KW-1185">Reference proteome</keyword>
<evidence type="ECO:0000256" key="1">
    <source>
        <dbReference type="ARBA" id="ARBA00004429"/>
    </source>
</evidence>
<dbReference type="InterPro" id="IPR055348">
    <property type="entry name" value="DctQ"/>
</dbReference>
<comment type="subcellular location">
    <subcellularLocation>
        <location evidence="1 9">Cell inner membrane</location>
        <topology evidence="1 9">Multi-pass membrane protein</topology>
    </subcellularLocation>
</comment>
<feature type="transmembrane region" description="Helical" evidence="9">
    <location>
        <begin position="98"/>
        <end position="125"/>
    </location>
</feature>
<evidence type="ECO:0000256" key="6">
    <source>
        <dbReference type="ARBA" id="ARBA00022989"/>
    </source>
</evidence>
<comment type="similarity">
    <text evidence="8 9">Belongs to the TRAP transporter small permease family.</text>
</comment>
<dbReference type="InterPro" id="IPR007387">
    <property type="entry name" value="TRAP_DctQ"/>
</dbReference>
<dbReference type="PANTHER" id="PTHR35011:SF4">
    <property type="entry name" value="SLL1102 PROTEIN"/>
    <property type="match status" value="1"/>
</dbReference>
<keyword evidence="5 9" id="KW-0812">Transmembrane</keyword>
<dbReference type="KEGG" id="sva:SVA_3876"/>
<comment type="function">
    <text evidence="9">Part of the tripartite ATP-independent periplasmic (TRAP) transport system.</text>
</comment>
<feature type="transmembrane region" description="Helical" evidence="9">
    <location>
        <begin position="145"/>
        <end position="166"/>
    </location>
</feature>
<name>A0A1C7AG25_9GAMM</name>
<evidence type="ECO:0000256" key="7">
    <source>
        <dbReference type="ARBA" id="ARBA00023136"/>
    </source>
</evidence>
<evidence type="ECO:0000259" key="10">
    <source>
        <dbReference type="Pfam" id="PF04290"/>
    </source>
</evidence>
<evidence type="ECO:0000256" key="9">
    <source>
        <dbReference type="RuleBase" id="RU369079"/>
    </source>
</evidence>
<evidence type="ECO:0000313" key="12">
    <source>
        <dbReference type="Proteomes" id="UP000218899"/>
    </source>
</evidence>
<keyword evidence="6 9" id="KW-1133">Transmembrane helix</keyword>
<dbReference type="GO" id="GO:0005886">
    <property type="term" value="C:plasma membrane"/>
    <property type="evidence" value="ECO:0007669"/>
    <property type="project" value="UniProtKB-SubCell"/>
</dbReference>
<protein>
    <recommendedName>
        <fullName evidence="9">TRAP transporter small permease protein</fullName>
    </recommendedName>
</protein>
<gene>
    <name evidence="11" type="ORF">SVA_3876</name>
</gene>
<proteinExistence type="inferred from homology"/>
<evidence type="ECO:0000256" key="8">
    <source>
        <dbReference type="ARBA" id="ARBA00038436"/>
    </source>
</evidence>
<dbReference type="Proteomes" id="UP000218899">
    <property type="component" value="Chromosome"/>
</dbReference>
<dbReference type="Pfam" id="PF04290">
    <property type="entry name" value="DctQ"/>
    <property type="match status" value="1"/>
</dbReference>
<sequence length="177" mass="19694">MPDYARRRSRLLRLANRLSLVAEYTGRAVAWLALLLVAVVCYDVAMRYVFHSGSIALQELAWHLYALLFLLGAAYTLKYDGHVRVDIVYQRLVPHTRAWIDLLGALLFLLPLCVLIVWTSVPFAYQAFVYGEGSPDVGGLPYRYVLKSAIPLGFALLALEGVAQAARALAALSERRG</sequence>
<dbReference type="RefSeq" id="WP_096462716.1">
    <property type="nucleotide sequence ID" value="NZ_AP014936.1"/>
</dbReference>
<accession>A0A1C7AG25</accession>
<keyword evidence="7 9" id="KW-0472">Membrane</keyword>
<feature type="transmembrane region" description="Helical" evidence="9">
    <location>
        <begin position="60"/>
        <end position="77"/>
    </location>
</feature>
<evidence type="ECO:0000256" key="5">
    <source>
        <dbReference type="ARBA" id="ARBA00022692"/>
    </source>
</evidence>
<feature type="domain" description="Tripartite ATP-independent periplasmic transporters DctQ component" evidence="10">
    <location>
        <begin position="36"/>
        <end position="169"/>
    </location>
</feature>
<comment type="subunit">
    <text evidence="9">The complex comprises the extracytoplasmic solute receptor protein and the two transmembrane proteins.</text>
</comment>
<keyword evidence="4 9" id="KW-0997">Cell inner membrane</keyword>
<evidence type="ECO:0000256" key="2">
    <source>
        <dbReference type="ARBA" id="ARBA00022448"/>
    </source>
</evidence>
<keyword evidence="3" id="KW-1003">Cell membrane</keyword>
<dbReference type="AlphaFoldDB" id="A0A1C7AG25"/>
<dbReference type="GO" id="GO:0022857">
    <property type="term" value="F:transmembrane transporter activity"/>
    <property type="evidence" value="ECO:0007669"/>
    <property type="project" value="UniProtKB-UniRule"/>
</dbReference>
<organism evidence="11 12">
    <name type="scientific">Sulfurifustis variabilis</name>
    <dbReference type="NCBI Taxonomy" id="1675686"/>
    <lineage>
        <taxon>Bacteria</taxon>
        <taxon>Pseudomonadati</taxon>
        <taxon>Pseudomonadota</taxon>
        <taxon>Gammaproteobacteria</taxon>
        <taxon>Acidiferrobacterales</taxon>
        <taxon>Acidiferrobacteraceae</taxon>
        <taxon>Sulfurifustis</taxon>
    </lineage>
</organism>
<keyword evidence="2 9" id="KW-0813">Transport</keyword>
<dbReference type="OrthoDB" id="9795655at2"/>
<feature type="transmembrane region" description="Helical" evidence="9">
    <location>
        <begin position="21"/>
        <end position="40"/>
    </location>
</feature>
<dbReference type="EMBL" id="AP014936">
    <property type="protein sequence ID" value="BAU50410.1"/>
    <property type="molecule type" value="Genomic_DNA"/>
</dbReference>
<dbReference type="PANTHER" id="PTHR35011">
    <property type="entry name" value="2,3-DIKETO-L-GULONATE TRAP TRANSPORTER SMALL PERMEASE PROTEIN YIAM"/>
    <property type="match status" value="1"/>
</dbReference>